<accession>A0ABY9E2J2</accession>
<name>A0ABY9E2J2_VITVI</name>
<gene>
    <name evidence="2" type="ORF">VitviT2T_030067</name>
</gene>
<sequence length="94" mass="10187">MERASKAPPAAKRLLHTPSLSASLKCSQASAMLGLGSLLSIYLWLNLIVSFKGMHDGPACDVNFHDDDDDVRNASLVMWWISGVSVTRVALICD</sequence>
<proteinExistence type="predicted"/>
<keyword evidence="3" id="KW-1185">Reference proteome</keyword>
<keyword evidence="1" id="KW-1133">Transmembrane helix</keyword>
<protein>
    <submittedName>
        <fullName evidence="2">Uncharacterized protein</fullName>
    </submittedName>
</protein>
<feature type="transmembrane region" description="Helical" evidence="1">
    <location>
        <begin position="29"/>
        <end position="49"/>
    </location>
</feature>
<organism evidence="2 3">
    <name type="scientific">Vitis vinifera</name>
    <name type="common">Grape</name>
    <dbReference type="NCBI Taxonomy" id="29760"/>
    <lineage>
        <taxon>Eukaryota</taxon>
        <taxon>Viridiplantae</taxon>
        <taxon>Streptophyta</taxon>
        <taxon>Embryophyta</taxon>
        <taxon>Tracheophyta</taxon>
        <taxon>Spermatophyta</taxon>
        <taxon>Magnoliopsida</taxon>
        <taxon>eudicotyledons</taxon>
        <taxon>Gunneridae</taxon>
        <taxon>Pentapetalae</taxon>
        <taxon>rosids</taxon>
        <taxon>Vitales</taxon>
        <taxon>Vitaceae</taxon>
        <taxon>Viteae</taxon>
        <taxon>Vitis</taxon>
    </lineage>
</organism>
<keyword evidence="1" id="KW-0812">Transmembrane</keyword>
<dbReference type="Proteomes" id="UP001227230">
    <property type="component" value="Chromosome 19"/>
</dbReference>
<dbReference type="EMBL" id="CP126666">
    <property type="protein sequence ID" value="WKA12706.1"/>
    <property type="molecule type" value="Genomic_DNA"/>
</dbReference>
<evidence type="ECO:0000313" key="3">
    <source>
        <dbReference type="Proteomes" id="UP001227230"/>
    </source>
</evidence>
<keyword evidence="1" id="KW-0472">Membrane</keyword>
<evidence type="ECO:0000313" key="2">
    <source>
        <dbReference type="EMBL" id="WKA12706.1"/>
    </source>
</evidence>
<reference evidence="2 3" key="1">
    <citation type="journal article" date="2023" name="Hortic Res">
        <title>The complete reference genome for grapevine (Vitis vinifera L.) genetics and breeding.</title>
        <authorList>
            <person name="Shi X."/>
            <person name="Cao S."/>
            <person name="Wang X."/>
            <person name="Huang S."/>
            <person name="Wang Y."/>
            <person name="Liu Z."/>
            <person name="Liu W."/>
            <person name="Leng X."/>
            <person name="Peng Y."/>
            <person name="Wang N."/>
            <person name="Wang Y."/>
            <person name="Ma Z."/>
            <person name="Xu X."/>
            <person name="Zhang F."/>
            <person name="Xue H."/>
            <person name="Zhong H."/>
            <person name="Wang Y."/>
            <person name="Zhang K."/>
            <person name="Velt A."/>
            <person name="Avia K."/>
            <person name="Holtgrawe D."/>
            <person name="Grimplet J."/>
            <person name="Matus J.T."/>
            <person name="Ware D."/>
            <person name="Wu X."/>
            <person name="Wang H."/>
            <person name="Liu C."/>
            <person name="Fang Y."/>
            <person name="Rustenholz C."/>
            <person name="Cheng Z."/>
            <person name="Xiao H."/>
            <person name="Zhou Y."/>
        </authorList>
    </citation>
    <scope>NUCLEOTIDE SEQUENCE [LARGE SCALE GENOMIC DNA]</scope>
    <source>
        <strain evidence="3">cv. Pinot noir / PN40024</strain>
        <tissue evidence="2">Leaf</tissue>
    </source>
</reference>
<evidence type="ECO:0000256" key="1">
    <source>
        <dbReference type="SAM" id="Phobius"/>
    </source>
</evidence>